<comment type="caution">
    <text evidence="1">The sequence shown here is derived from an EMBL/GenBank/DDBJ whole genome shotgun (WGS) entry which is preliminary data.</text>
</comment>
<dbReference type="GeneID" id="43346006"/>
<protein>
    <submittedName>
        <fullName evidence="1">Uncharacterized protein</fullName>
    </submittedName>
</protein>
<dbReference type="InterPro" id="IPR011024">
    <property type="entry name" value="G_crystallin-like"/>
</dbReference>
<dbReference type="SUPFAM" id="SSF49695">
    <property type="entry name" value="gamma-Crystallin-like"/>
    <property type="match status" value="1"/>
</dbReference>
<evidence type="ECO:0000313" key="2">
    <source>
        <dbReference type="Proteomes" id="UP000192939"/>
    </source>
</evidence>
<sequence length="123" mass="13875">MKKLVHISQTSPRLTVYSEENLTGRSRVYTGNLGIRNTDAILDGIESLRFVSSNPNATLVLFTRPRFRGNFRILRGSRRLNDLDDLIGGEDVESLIATNQRLTVEQVRQIRTSGTLPSGYRLI</sequence>
<dbReference type="EMBL" id="FXAE01000037">
    <property type="protein sequence ID" value="SMF46190.1"/>
    <property type="molecule type" value="Genomic_DNA"/>
</dbReference>
<dbReference type="RefSeq" id="WP_016313469.1">
    <property type="nucleotide sequence ID" value="NZ_FXAE01000037.1"/>
</dbReference>
<evidence type="ECO:0000313" key="1">
    <source>
        <dbReference type="EMBL" id="SMF46190.1"/>
    </source>
</evidence>
<reference evidence="1 2" key="1">
    <citation type="submission" date="2017-04" db="EMBL/GenBank/DDBJ databases">
        <authorList>
            <person name="Varghese N."/>
            <person name="Submissions S."/>
        </authorList>
    </citation>
    <scope>NUCLEOTIDE SEQUENCE [LARGE SCALE GENOMIC DNA]</scope>
    <source>
        <strain evidence="1 2">J12</strain>
    </source>
</reference>
<organism evidence="1 2">
    <name type="scientific">Paenibacillus barengoltzii J12</name>
    <dbReference type="NCBI Taxonomy" id="935846"/>
    <lineage>
        <taxon>Bacteria</taxon>
        <taxon>Bacillati</taxon>
        <taxon>Bacillota</taxon>
        <taxon>Bacilli</taxon>
        <taxon>Bacillales</taxon>
        <taxon>Paenibacillaceae</taxon>
        <taxon>Paenibacillus</taxon>
    </lineage>
</organism>
<dbReference type="Gene3D" id="2.60.20.10">
    <property type="entry name" value="Crystallins"/>
    <property type="match status" value="1"/>
</dbReference>
<keyword evidence="2" id="KW-1185">Reference proteome</keyword>
<gene>
    <name evidence="1" type="ORF">SAMN02744124_03212</name>
</gene>
<proteinExistence type="predicted"/>
<accession>A0ABY1M0C6</accession>
<name>A0ABY1M0C6_9BACL</name>
<dbReference type="Proteomes" id="UP000192939">
    <property type="component" value="Unassembled WGS sequence"/>
</dbReference>